<name>A0AAE6CBS5_9BRAD</name>
<dbReference type="AlphaFoldDB" id="A0AAE6CBS5"/>
<feature type="region of interest" description="Disordered" evidence="1">
    <location>
        <begin position="224"/>
        <end position="245"/>
    </location>
</feature>
<reference evidence="2 3" key="1">
    <citation type="submission" date="2018-06" db="EMBL/GenBank/DDBJ databases">
        <title>Comparative genomics of rhizobia nodulating Arachis hypogaea in China.</title>
        <authorList>
            <person name="Li Y."/>
        </authorList>
    </citation>
    <scope>NUCLEOTIDE SEQUENCE [LARGE SCALE GENOMIC DNA]</scope>
    <source>
        <strain evidence="2 3">CCBAU 51670</strain>
    </source>
</reference>
<sequence length="245" mass="26922">MTSAMIHAMKRMTRRSRRALGSEAGFTLLEVLLATLLMTVILAALATVTAQWMPNWNRGIARVQRAERLATGLDRIVADLSVAEQMTINGDAKVPLFDGAELSVTFLRTALGPSARPGLEFIRFIEKADAQGLALVRERAPFQPMPSDGQIRFIDQVVLIRAPFRVNFSYAGPDRTWQPTWRGQSQLPERIRITVRDGASGQVLAVSAATVLHINAPAECARAKNPTTCVTGPRPQQAQKQEPQL</sequence>
<dbReference type="InterPro" id="IPR012902">
    <property type="entry name" value="N_methyl_site"/>
</dbReference>
<dbReference type="PROSITE" id="PS00409">
    <property type="entry name" value="PROKAR_NTER_METHYL"/>
    <property type="match status" value="1"/>
</dbReference>
<accession>A0AAE6CBS5</accession>
<protein>
    <submittedName>
        <fullName evidence="2">General secretion pathway protein GspJ</fullName>
    </submittedName>
</protein>
<dbReference type="SUPFAM" id="SSF54523">
    <property type="entry name" value="Pili subunits"/>
    <property type="match status" value="1"/>
</dbReference>
<dbReference type="InterPro" id="IPR045584">
    <property type="entry name" value="Pilin-like"/>
</dbReference>
<gene>
    <name evidence="2" type="ORF">XH91_11530</name>
</gene>
<feature type="compositionally biased region" description="Polar residues" evidence="1">
    <location>
        <begin position="225"/>
        <end position="245"/>
    </location>
</feature>
<proteinExistence type="predicted"/>
<dbReference type="EMBL" id="CP030053">
    <property type="protein sequence ID" value="QAU50096.1"/>
    <property type="molecule type" value="Genomic_DNA"/>
</dbReference>
<organism evidence="2 3">
    <name type="scientific">Bradyrhizobium guangzhouense</name>
    <dbReference type="NCBI Taxonomy" id="1325095"/>
    <lineage>
        <taxon>Bacteria</taxon>
        <taxon>Pseudomonadati</taxon>
        <taxon>Pseudomonadota</taxon>
        <taxon>Alphaproteobacteria</taxon>
        <taxon>Hyphomicrobiales</taxon>
        <taxon>Nitrobacteraceae</taxon>
        <taxon>Bradyrhizobium</taxon>
    </lineage>
</organism>
<evidence type="ECO:0000256" key="1">
    <source>
        <dbReference type="SAM" id="MobiDB-lite"/>
    </source>
</evidence>
<evidence type="ECO:0000313" key="2">
    <source>
        <dbReference type="EMBL" id="QAU50096.1"/>
    </source>
</evidence>
<dbReference type="Proteomes" id="UP000288972">
    <property type="component" value="Chromosome"/>
</dbReference>
<dbReference type="KEGG" id="bgz:XH91_11530"/>
<evidence type="ECO:0000313" key="3">
    <source>
        <dbReference type="Proteomes" id="UP000288972"/>
    </source>
</evidence>